<name>A0A5D4RJ73_9BACI</name>
<proteinExistence type="predicted"/>
<evidence type="ECO:0000313" key="3">
    <source>
        <dbReference type="Proteomes" id="UP000322997"/>
    </source>
</evidence>
<organism evidence="2 3">
    <name type="scientific">Rossellomorea marisflavi</name>
    <dbReference type="NCBI Taxonomy" id="189381"/>
    <lineage>
        <taxon>Bacteria</taxon>
        <taxon>Bacillati</taxon>
        <taxon>Bacillota</taxon>
        <taxon>Bacilli</taxon>
        <taxon>Bacillales</taxon>
        <taxon>Bacillaceae</taxon>
        <taxon>Rossellomorea</taxon>
    </lineage>
</organism>
<dbReference type="AlphaFoldDB" id="A0A5D4RJ73"/>
<feature type="transmembrane region" description="Helical" evidence="1">
    <location>
        <begin position="91"/>
        <end position="113"/>
    </location>
</feature>
<protein>
    <recommendedName>
        <fullName evidence="4">Lycopene cyclase domain-containing protein</fullName>
    </recommendedName>
</protein>
<accession>A0A5D4RJ73</accession>
<evidence type="ECO:0000256" key="1">
    <source>
        <dbReference type="SAM" id="Phobius"/>
    </source>
</evidence>
<dbReference type="Proteomes" id="UP000322997">
    <property type="component" value="Unassembled WGS sequence"/>
</dbReference>
<keyword evidence="1" id="KW-0812">Transmembrane</keyword>
<dbReference type="RefSeq" id="WP_079514052.1">
    <property type="nucleotide sequence ID" value="NZ_CP128801.1"/>
</dbReference>
<reference evidence="2 3" key="1">
    <citation type="submission" date="2019-08" db="EMBL/GenBank/DDBJ databases">
        <title>Bacillus genomes from the desert of Cuatro Cienegas, Coahuila.</title>
        <authorList>
            <person name="Olmedo-Alvarez G."/>
        </authorList>
    </citation>
    <scope>NUCLEOTIDE SEQUENCE [LARGE SCALE GENOMIC DNA]</scope>
    <source>
        <strain evidence="2 3">CH108_3D</strain>
    </source>
</reference>
<keyword evidence="1" id="KW-0472">Membrane</keyword>
<evidence type="ECO:0000313" key="2">
    <source>
        <dbReference type="EMBL" id="TYS51493.1"/>
    </source>
</evidence>
<gene>
    <name evidence="2" type="ORF">FZC83_18165</name>
</gene>
<sequence length="157" mass="18758">MTKHPRLLLWLILLVPWLSAPFLGKETIKRYGLTSLFISVFISLESILAKKRKWWWFYEKLFPGAYGEMPLVWGQFFIGTLWIMKFSYGKIFRFLLTNLVTDLFFIYPFSAFLKRQGLFSYVRLNQIQVYGVFFLKSILIYLFQMVREAIGKKVPIE</sequence>
<dbReference type="EMBL" id="VTEQ01000006">
    <property type="protein sequence ID" value="TYS51493.1"/>
    <property type="molecule type" value="Genomic_DNA"/>
</dbReference>
<evidence type="ECO:0008006" key="4">
    <source>
        <dbReference type="Google" id="ProtNLM"/>
    </source>
</evidence>
<feature type="transmembrane region" description="Helical" evidence="1">
    <location>
        <begin position="125"/>
        <end position="143"/>
    </location>
</feature>
<feature type="transmembrane region" description="Helical" evidence="1">
    <location>
        <begin position="65"/>
        <end position="84"/>
    </location>
</feature>
<keyword evidence="1" id="KW-1133">Transmembrane helix</keyword>
<comment type="caution">
    <text evidence="2">The sequence shown here is derived from an EMBL/GenBank/DDBJ whole genome shotgun (WGS) entry which is preliminary data.</text>
</comment>